<sequence>MTVTETTQRTESANTQVIDLTHMFRVLWRAKWRIFLLSMLCSILAVLVVLNLPQIYRASSTLLIEAQQARAVKIEEVYGFNSMQQEYYQTQFEILKSRAIAERVFRQLNLAEHPEFQSEPSLTAKLRSSIDFLPKAPALPAEEVAERRFKRQVDSFMKRLTISPVRRTQLVVIHFEAEDPRLAQQVTNAIGEAYIDSQLEARMGITQQASSWLGGRLDELRLRLDESEQRLHAFRDTHNLVDVAGVTSLDARELERLSEDLTRARSRKAQADTFLALLNRHRNDMERLQSLPEVTSHPSIQNIKREQVAVERRQSELAKVYGPRHPRMIAVQAEVLAVQDNLNRQIRNLINGIEEEAQTASRNLASLEQQIAESRGAFSGMSGVEAEYRRIKREVETNRVLFETFLSRQRETEVTSDYHSPVARFTDRAVVPTKPVKPQRKLIVMLVFVATFGLGMVMALVSDALNDTIKTAKDAEDQLMQRALGYIPKSAKRTSLQQQTFAYFDESMKLHAEAVRSIRTSLKLMAIDKPLQLIEVTSSLPAEGKSTVSLNLAFSFSSSGRVLLIDADMRKPTLGKRLEQPAYQPGLANYLSDSNSLDECIVRGIRPNVDLMPAGSIPLNPLELLSSERKVELLELLKQQYDTIIIDTPPVLAVSDALVLSPLVDATIMVVKADATRRGQVNLALGRLAHAHARIYGVVLNQLDTGKAENYYGHGGYGYYQTYEQAGKNA</sequence>
<comment type="catalytic activity">
    <reaction evidence="15">
        <text>L-tyrosyl-[protein] + ATP = O-phospho-L-tyrosyl-[protein] + ADP + H(+)</text>
        <dbReference type="Rhea" id="RHEA:10596"/>
        <dbReference type="Rhea" id="RHEA-COMP:10136"/>
        <dbReference type="Rhea" id="RHEA-COMP:20101"/>
        <dbReference type="ChEBI" id="CHEBI:15378"/>
        <dbReference type="ChEBI" id="CHEBI:30616"/>
        <dbReference type="ChEBI" id="CHEBI:46858"/>
        <dbReference type="ChEBI" id="CHEBI:61978"/>
        <dbReference type="ChEBI" id="CHEBI:456216"/>
        <dbReference type="EC" id="2.7.10.2"/>
    </reaction>
</comment>
<comment type="subcellular location">
    <subcellularLocation>
        <location evidence="1">Cell inner membrane</location>
        <topology evidence="1">Multi-pass membrane protein</topology>
    </subcellularLocation>
</comment>
<feature type="transmembrane region" description="Helical" evidence="17">
    <location>
        <begin position="442"/>
        <end position="461"/>
    </location>
</feature>
<feature type="domain" description="AAA" evidence="19">
    <location>
        <begin position="544"/>
        <end position="660"/>
    </location>
</feature>
<keyword evidence="5" id="KW-1003">Cell membrane</keyword>
<dbReference type="EC" id="2.7.10.2" evidence="4"/>
<evidence type="ECO:0000256" key="3">
    <source>
        <dbReference type="ARBA" id="ARBA00008883"/>
    </source>
</evidence>
<evidence type="ECO:0000259" key="20">
    <source>
        <dbReference type="Pfam" id="PF13807"/>
    </source>
</evidence>
<evidence type="ECO:0000256" key="15">
    <source>
        <dbReference type="ARBA" id="ARBA00051245"/>
    </source>
</evidence>
<dbReference type="NCBIfam" id="TIGR01007">
    <property type="entry name" value="eps_fam"/>
    <property type="match status" value="1"/>
</dbReference>
<dbReference type="Gene3D" id="3.40.50.300">
    <property type="entry name" value="P-loop containing nucleotide triphosphate hydrolases"/>
    <property type="match status" value="1"/>
</dbReference>
<keyword evidence="7" id="KW-0808">Transferase</keyword>
<gene>
    <name evidence="21" type="ORF">QWF21_09540</name>
</gene>
<dbReference type="EMBL" id="JAUGZK010000006">
    <property type="protein sequence ID" value="MEE2024491.1"/>
    <property type="molecule type" value="Genomic_DNA"/>
</dbReference>
<dbReference type="SUPFAM" id="SSF52540">
    <property type="entry name" value="P-loop containing nucleoside triphosphate hydrolases"/>
    <property type="match status" value="1"/>
</dbReference>
<dbReference type="InterPro" id="IPR050445">
    <property type="entry name" value="Bact_polysacc_biosynth/exp"/>
</dbReference>
<dbReference type="InterPro" id="IPR005702">
    <property type="entry name" value="Wzc-like_C"/>
</dbReference>
<evidence type="ECO:0000256" key="10">
    <source>
        <dbReference type="ARBA" id="ARBA00022777"/>
    </source>
</evidence>
<evidence type="ECO:0000256" key="5">
    <source>
        <dbReference type="ARBA" id="ARBA00022475"/>
    </source>
</evidence>
<dbReference type="Pfam" id="PF02706">
    <property type="entry name" value="Wzz"/>
    <property type="match status" value="1"/>
</dbReference>
<keyword evidence="6" id="KW-0997">Cell inner membrane</keyword>
<dbReference type="InterPro" id="IPR003856">
    <property type="entry name" value="LPS_length_determ_N"/>
</dbReference>
<dbReference type="Proteomes" id="UP001339167">
    <property type="component" value="Unassembled WGS sequence"/>
</dbReference>
<evidence type="ECO:0000256" key="8">
    <source>
        <dbReference type="ARBA" id="ARBA00022692"/>
    </source>
</evidence>
<comment type="similarity">
    <text evidence="2">Belongs to the CpsD/CapB family.</text>
</comment>
<dbReference type="InterPro" id="IPR032807">
    <property type="entry name" value="GNVR"/>
</dbReference>
<dbReference type="InterPro" id="IPR025669">
    <property type="entry name" value="AAA_dom"/>
</dbReference>
<evidence type="ECO:0000259" key="19">
    <source>
        <dbReference type="Pfam" id="PF13614"/>
    </source>
</evidence>
<dbReference type="CDD" id="cd05387">
    <property type="entry name" value="BY-kinase"/>
    <property type="match status" value="1"/>
</dbReference>
<dbReference type="RefSeq" id="WP_330087822.1">
    <property type="nucleotide sequence ID" value="NZ_JAUGZK010000006.1"/>
</dbReference>
<keyword evidence="12 17" id="KW-1133">Transmembrane helix</keyword>
<dbReference type="Pfam" id="PF13807">
    <property type="entry name" value="GNVR"/>
    <property type="match status" value="1"/>
</dbReference>
<protein>
    <recommendedName>
        <fullName evidence="4">non-specific protein-tyrosine kinase</fullName>
        <ecNumber evidence="4">2.7.10.2</ecNumber>
    </recommendedName>
</protein>
<name>A0ABU7JFN1_9GAMM</name>
<dbReference type="PANTHER" id="PTHR32309">
    <property type="entry name" value="TYROSINE-PROTEIN KINASE"/>
    <property type="match status" value="1"/>
</dbReference>
<evidence type="ECO:0000256" key="13">
    <source>
        <dbReference type="ARBA" id="ARBA00023136"/>
    </source>
</evidence>
<dbReference type="InterPro" id="IPR027417">
    <property type="entry name" value="P-loop_NTPase"/>
</dbReference>
<dbReference type="PANTHER" id="PTHR32309:SF13">
    <property type="entry name" value="FERRIC ENTEROBACTIN TRANSPORT PROTEIN FEPE"/>
    <property type="match status" value="1"/>
</dbReference>
<reference evidence="21 22" key="1">
    <citation type="submission" date="2023-06" db="EMBL/GenBank/DDBJ databases">
        <title>Alkalimonas sp., MEB004 an alkaliphilic bacterium isolated from Lonar Lake, India.</title>
        <authorList>
            <person name="Joshi A."/>
            <person name="Thite S."/>
        </authorList>
    </citation>
    <scope>NUCLEOTIDE SEQUENCE [LARGE SCALE GENOMIC DNA]</scope>
    <source>
        <strain evidence="21 22">MEB004</strain>
    </source>
</reference>
<organism evidence="21 22">
    <name type="scientific">Alkalimonas mucilaginosa</name>
    <dbReference type="NCBI Taxonomy" id="3057676"/>
    <lineage>
        <taxon>Bacteria</taxon>
        <taxon>Pseudomonadati</taxon>
        <taxon>Pseudomonadota</taxon>
        <taxon>Gammaproteobacteria</taxon>
        <taxon>Alkalimonas</taxon>
    </lineage>
</organism>
<accession>A0ABU7JFN1</accession>
<keyword evidence="10" id="KW-0418">Kinase</keyword>
<keyword evidence="16" id="KW-0175">Coiled coil</keyword>
<evidence type="ECO:0000256" key="14">
    <source>
        <dbReference type="ARBA" id="ARBA00023137"/>
    </source>
</evidence>
<dbReference type="Pfam" id="PF13614">
    <property type="entry name" value="AAA_31"/>
    <property type="match status" value="1"/>
</dbReference>
<feature type="domain" description="Polysaccharide chain length determinant N-terminal" evidence="18">
    <location>
        <begin position="18"/>
        <end position="108"/>
    </location>
</feature>
<keyword evidence="22" id="KW-1185">Reference proteome</keyword>
<comment type="similarity">
    <text evidence="3">Belongs to the etk/wzc family.</text>
</comment>
<keyword evidence="11" id="KW-0067">ATP-binding</keyword>
<keyword evidence="9" id="KW-0547">Nucleotide-binding</keyword>
<evidence type="ECO:0000313" key="22">
    <source>
        <dbReference type="Proteomes" id="UP001339167"/>
    </source>
</evidence>
<evidence type="ECO:0000256" key="6">
    <source>
        <dbReference type="ARBA" id="ARBA00022519"/>
    </source>
</evidence>
<evidence type="ECO:0000256" key="17">
    <source>
        <dbReference type="SAM" id="Phobius"/>
    </source>
</evidence>
<evidence type="ECO:0000256" key="9">
    <source>
        <dbReference type="ARBA" id="ARBA00022741"/>
    </source>
</evidence>
<evidence type="ECO:0000256" key="16">
    <source>
        <dbReference type="SAM" id="Coils"/>
    </source>
</evidence>
<evidence type="ECO:0000256" key="2">
    <source>
        <dbReference type="ARBA" id="ARBA00007316"/>
    </source>
</evidence>
<evidence type="ECO:0000259" key="18">
    <source>
        <dbReference type="Pfam" id="PF02706"/>
    </source>
</evidence>
<feature type="domain" description="Tyrosine-protein kinase G-rich" evidence="20">
    <location>
        <begin position="390"/>
        <end position="461"/>
    </location>
</feature>
<feature type="transmembrane region" description="Helical" evidence="17">
    <location>
        <begin position="32"/>
        <end position="52"/>
    </location>
</feature>
<evidence type="ECO:0000256" key="1">
    <source>
        <dbReference type="ARBA" id="ARBA00004429"/>
    </source>
</evidence>
<evidence type="ECO:0000313" key="21">
    <source>
        <dbReference type="EMBL" id="MEE2024491.1"/>
    </source>
</evidence>
<evidence type="ECO:0000256" key="12">
    <source>
        <dbReference type="ARBA" id="ARBA00022989"/>
    </source>
</evidence>
<feature type="coiled-coil region" evidence="16">
    <location>
        <begin position="343"/>
        <end position="377"/>
    </location>
</feature>
<keyword evidence="8 17" id="KW-0812">Transmembrane</keyword>
<proteinExistence type="inferred from homology"/>
<keyword evidence="14" id="KW-0829">Tyrosine-protein kinase</keyword>
<evidence type="ECO:0000256" key="4">
    <source>
        <dbReference type="ARBA" id="ARBA00011903"/>
    </source>
</evidence>
<evidence type="ECO:0000256" key="7">
    <source>
        <dbReference type="ARBA" id="ARBA00022679"/>
    </source>
</evidence>
<comment type="caution">
    <text evidence="21">The sequence shown here is derived from an EMBL/GenBank/DDBJ whole genome shotgun (WGS) entry which is preliminary data.</text>
</comment>
<keyword evidence="13 17" id="KW-0472">Membrane</keyword>
<evidence type="ECO:0000256" key="11">
    <source>
        <dbReference type="ARBA" id="ARBA00022840"/>
    </source>
</evidence>